<dbReference type="AlphaFoldDB" id="A0AAW0P892"/>
<sequence>MEPEPHHAHVSGRTMHLHRLRRAVSDHTAQTRSMDFLKHLRLLRPIQEFGLARFKSNQGKAMKGLEYALSNLQGETPQRLLRGSMKDASGKAKEAAKTLATAASPQQNPSNTSDHTPRKSTRLHTATGLNWVSWMNTAAAAAVFPFMLCLNLRTGAFLYEIFCL</sequence>
<accession>A0AAW0P892</accession>
<comment type="caution">
    <text evidence="2">The sequence shown here is derived from an EMBL/GenBank/DDBJ whole genome shotgun (WGS) entry which is preliminary data.</text>
</comment>
<name>A0AAW0P892_9GOBI</name>
<dbReference type="Proteomes" id="UP001460270">
    <property type="component" value="Unassembled WGS sequence"/>
</dbReference>
<evidence type="ECO:0000313" key="3">
    <source>
        <dbReference type="Proteomes" id="UP001460270"/>
    </source>
</evidence>
<feature type="compositionally biased region" description="Polar residues" evidence="1">
    <location>
        <begin position="104"/>
        <end position="114"/>
    </location>
</feature>
<feature type="compositionally biased region" description="Basic and acidic residues" evidence="1">
    <location>
        <begin position="84"/>
        <end position="96"/>
    </location>
</feature>
<protein>
    <submittedName>
        <fullName evidence="2">Uncharacterized protein</fullName>
    </submittedName>
</protein>
<dbReference type="EMBL" id="JBBPFD010000009">
    <property type="protein sequence ID" value="KAK7912885.1"/>
    <property type="molecule type" value="Genomic_DNA"/>
</dbReference>
<proteinExistence type="predicted"/>
<keyword evidence="3" id="KW-1185">Reference proteome</keyword>
<evidence type="ECO:0000313" key="2">
    <source>
        <dbReference type="EMBL" id="KAK7912885.1"/>
    </source>
</evidence>
<organism evidence="2 3">
    <name type="scientific">Mugilogobius chulae</name>
    <name type="common">yellowstripe goby</name>
    <dbReference type="NCBI Taxonomy" id="88201"/>
    <lineage>
        <taxon>Eukaryota</taxon>
        <taxon>Metazoa</taxon>
        <taxon>Chordata</taxon>
        <taxon>Craniata</taxon>
        <taxon>Vertebrata</taxon>
        <taxon>Euteleostomi</taxon>
        <taxon>Actinopterygii</taxon>
        <taxon>Neopterygii</taxon>
        <taxon>Teleostei</taxon>
        <taxon>Neoteleostei</taxon>
        <taxon>Acanthomorphata</taxon>
        <taxon>Gobiaria</taxon>
        <taxon>Gobiiformes</taxon>
        <taxon>Gobioidei</taxon>
        <taxon>Gobiidae</taxon>
        <taxon>Gobionellinae</taxon>
        <taxon>Mugilogobius</taxon>
    </lineage>
</organism>
<reference evidence="3" key="1">
    <citation type="submission" date="2024-04" db="EMBL/GenBank/DDBJ databases">
        <title>Salinicola lusitanus LLJ914,a marine bacterium isolated from the Okinawa Trough.</title>
        <authorList>
            <person name="Li J."/>
        </authorList>
    </citation>
    <scope>NUCLEOTIDE SEQUENCE [LARGE SCALE GENOMIC DNA]</scope>
</reference>
<evidence type="ECO:0000256" key="1">
    <source>
        <dbReference type="SAM" id="MobiDB-lite"/>
    </source>
</evidence>
<gene>
    <name evidence="2" type="ORF">WMY93_013096</name>
</gene>
<feature type="region of interest" description="Disordered" evidence="1">
    <location>
        <begin position="83"/>
        <end position="121"/>
    </location>
</feature>